<dbReference type="SMART" id="SM00050">
    <property type="entry name" value="DISIN"/>
    <property type="match status" value="1"/>
</dbReference>
<dbReference type="EMBL" id="CACRXK020002624">
    <property type="protein sequence ID" value="CAB3995226.1"/>
    <property type="molecule type" value="Genomic_DNA"/>
</dbReference>
<keyword evidence="2" id="KW-1185">Reference proteome</keyword>
<organism evidence="1 2">
    <name type="scientific">Paramuricea clavata</name>
    <name type="common">Red gorgonian</name>
    <name type="synonym">Violescent sea-whip</name>
    <dbReference type="NCBI Taxonomy" id="317549"/>
    <lineage>
        <taxon>Eukaryota</taxon>
        <taxon>Metazoa</taxon>
        <taxon>Cnidaria</taxon>
        <taxon>Anthozoa</taxon>
        <taxon>Octocorallia</taxon>
        <taxon>Malacalcyonacea</taxon>
        <taxon>Plexauridae</taxon>
        <taxon>Paramuricea</taxon>
    </lineage>
</organism>
<name>A0A7D9I0A6_PARCT</name>
<dbReference type="SUPFAM" id="SSF57552">
    <property type="entry name" value="Blood coagulation inhibitor (disintegrin)"/>
    <property type="match status" value="1"/>
</dbReference>
<dbReference type="InterPro" id="IPR000742">
    <property type="entry name" value="EGF"/>
</dbReference>
<dbReference type="FunFam" id="1.25.40.530:FF:000001">
    <property type="entry name" value="Pleckstrin homology domain-containing family H member 2"/>
    <property type="match status" value="1"/>
</dbReference>
<dbReference type="CDD" id="cd14473">
    <property type="entry name" value="FERM_B-lobe"/>
    <property type="match status" value="1"/>
</dbReference>
<accession>A0A7D9I0A6</accession>
<dbReference type="Pfam" id="PF00169">
    <property type="entry name" value="PH"/>
    <property type="match status" value="1"/>
</dbReference>
<dbReference type="Pfam" id="PF00373">
    <property type="entry name" value="FERM_M"/>
    <property type="match status" value="1"/>
</dbReference>
<dbReference type="InterPro" id="IPR011993">
    <property type="entry name" value="PH-like_dom_sf"/>
</dbReference>
<dbReference type="InterPro" id="IPR014352">
    <property type="entry name" value="FERM/acyl-CoA-bd_prot_sf"/>
</dbReference>
<dbReference type="GO" id="GO:0005856">
    <property type="term" value="C:cytoskeleton"/>
    <property type="evidence" value="ECO:0007669"/>
    <property type="project" value="InterPro"/>
</dbReference>
<dbReference type="Pfam" id="PF21989">
    <property type="entry name" value="RA_2"/>
    <property type="match status" value="1"/>
</dbReference>
<dbReference type="Gene3D" id="2.30.29.30">
    <property type="entry name" value="Pleckstrin-homology domain (PH domain)/Phosphotyrosine-binding domain (PTB)"/>
    <property type="match status" value="3"/>
</dbReference>
<dbReference type="InterPro" id="IPR019748">
    <property type="entry name" value="FERM_central"/>
</dbReference>
<evidence type="ECO:0000313" key="1">
    <source>
        <dbReference type="EMBL" id="CAB3995226.1"/>
    </source>
</evidence>
<dbReference type="PROSITE" id="PS00427">
    <property type="entry name" value="DISINTEGRIN_1"/>
    <property type="match status" value="1"/>
</dbReference>
<dbReference type="OrthoDB" id="6108017at2759"/>
<dbReference type="AlphaFoldDB" id="A0A7D9I0A6"/>
<dbReference type="SUPFAM" id="SSF50729">
    <property type="entry name" value="PH domain-like"/>
    <property type="match status" value="2"/>
</dbReference>
<dbReference type="PROSITE" id="PS50214">
    <property type="entry name" value="DISINTEGRIN_2"/>
    <property type="match status" value="1"/>
</dbReference>
<dbReference type="InterPro" id="IPR038185">
    <property type="entry name" value="MyTH4_dom_sf"/>
</dbReference>
<dbReference type="SMART" id="SM00608">
    <property type="entry name" value="ACR"/>
    <property type="match status" value="1"/>
</dbReference>
<dbReference type="PRINTS" id="PR00289">
    <property type="entry name" value="DISINTEGRIN"/>
</dbReference>
<comment type="caution">
    <text evidence="1">The sequence shown here is derived from an EMBL/GenBank/DDBJ whole genome shotgun (WGS) entry which is preliminary data.</text>
</comment>
<dbReference type="InterPro" id="IPR036436">
    <property type="entry name" value="Disintegrin_dom_sf"/>
</dbReference>
<dbReference type="SMART" id="SM00139">
    <property type="entry name" value="MyTH4"/>
    <property type="match status" value="1"/>
</dbReference>
<dbReference type="SMART" id="SM00295">
    <property type="entry name" value="B41"/>
    <property type="match status" value="1"/>
</dbReference>
<dbReference type="Gene3D" id="4.10.70.10">
    <property type="entry name" value="Disintegrin domain"/>
    <property type="match status" value="1"/>
</dbReference>
<dbReference type="Gene3D" id="1.20.80.10">
    <property type="match status" value="1"/>
</dbReference>
<dbReference type="Pfam" id="PF00784">
    <property type="entry name" value="MyTH4"/>
    <property type="match status" value="1"/>
</dbReference>
<dbReference type="Pfam" id="PF08516">
    <property type="entry name" value="ADAM_CR"/>
    <property type="match status" value="1"/>
</dbReference>
<sequence>PNSFTIITANRLLSFCADTEDEADGWVDAIKKTKEREAEEGLADVVEQGWLIKEGPNDSRRKRWFVLTGNSLDYFKSYAKGSPRFGSIILNSLCSVIPPSSQDDTKEGDYIFTVNGRKRSYVIHAKSYDEATKWTSAIQDVIDTKLTIDTPFAKLMVEVKNAHDNEEVDKLYQRNPILRYTKLALRAPLLALPYGHSQSVRAKDKGYGTFHEEAIRIFSSLQEQESVADPIPVIQGILQTCHDLKPLRDEVFCQLLKQTTSAPDFDSIGNLKNWQVIVCMCCTFIPSRKILRYLRSHLRRSRDHSPDTEMAKFATFCLECIKRTRPREFPPSRAEIIACLGRRDLAAIVYTFGEGAHCKIEINSATTAGAVVRQLCKGLNITQEDNLFGLFEKCGTVEKHIEGRTVVADVLAKFERYKALRLNEKGQRWQLYFKIFCFLNPSEVATDSVEGLFLFEQFCENVAQGRFPAAENILCRLASLRLQYTKGDYEPGAWVDNMSSVFPVQKIKRLRDRSSSKANSLGREKISGTLIGSIRKVVSPLVSRGLSEEAEEKAIEEAEQKAESSYIKSSICDYWKGHQGLTCQEAQEQYIEILQKWPGYCSTLFDVKSTKANFPPELWLGVSLEGIAVYKRYESRAIMTCEYEYILSFGAPQSNTYKIIAEGRGEMVFETSQLTTDPACGNGFIEVGEECDCGAQEDCEHVNDTCCNYTSCMLYEEAQCADGVCCGNCQFISRGTVCRQSVNSCDVPEYCNGTNEVCPADLVTVNGISCDNNQGYCHGGECRTHDDQCDQLWTGSAFKAVDICYQYGNMRGDEHGYCKKLSQSTYMACTAENVQCGKLMCIGNSTITPKNLGFGWRSSALLSNGLIICRSTRIFQGGDLPELGTVLNGTKCGDEMVCYNNECVSLSVASAGQPTCANNCNGNGVCNENGNCHCNPGWKCPDCSQPYNGPGGSIDSGLNCEAVTTTTAAPTPATTILATTTPATTIQAPNPARPPNALTMALVQISRLLPYPRIFLGLGVA</sequence>
<dbReference type="Proteomes" id="UP001152795">
    <property type="component" value="Unassembled WGS sequence"/>
</dbReference>
<dbReference type="InterPro" id="IPR018358">
    <property type="entry name" value="Disintegrin_CS"/>
</dbReference>
<reference evidence="1" key="1">
    <citation type="submission" date="2020-04" db="EMBL/GenBank/DDBJ databases">
        <authorList>
            <person name="Alioto T."/>
            <person name="Alioto T."/>
            <person name="Gomez Garrido J."/>
        </authorList>
    </citation>
    <scope>NUCLEOTIDE SEQUENCE</scope>
    <source>
        <strain evidence="1">A484AB</strain>
    </source>
</reference>
<dbReference type="SMART" id="SM00233">
    <property type="entry name" value="PH"/>
    <property type="match status" value="1"/>
</dbReference>
<dbReference type="FunFam" id="4.10.70.10:FF:000001">
    <property type="entry name" value="Disintegrin and metalloproteinase domain-containing protein 22"/>
    <property type="match status" value="1"/>
</dbReference>
<dbReference type="Pfam" id="PF00200">
    <property type="entry name" value="Disintegrin"/>
    <property type="match status" value="1"/>
</dbReference>
<evidence type="ECO:0000313" key="2">
    <source>
        <dbReference type="Proteomes" id="UP001152795"/>
    </source>
</evidence>
<dbReference type="InterPro" id="IPR001849">
    <property type="entry name" value="PH_domain"/>
</dbReference>
<dbReference type="InterPro" id="IPR000857">
    <property type="entry name" value="MyTH4_dom"/>
</dbReference>
<protein>
    <submittedName>
        <fullName evidence="1">Unconventional myosin-X</fullName>
    </submittedName>
</protein>
<dbReference type="PANTHER" id="PTHR46049:SF3">
    <property type="entry name" value="MYOSIN VIIA"/>
    <property type="match status" value="1"/>
</dbReference>
<dbReference type="PROSITE" id="PS50057">
    <property type="entry name" value="FERM_3"/>
    <property type="match status" value="1"/>
</dbReference>
<dbReference type="InterPro" id="IPR001762">
    <property type="entry name" value="Disintegrin_dom"/>
</dbReference>
<dbReference type="InterPro" id="IPR035963">
    <property type="entry name" value="FERM_2"/>
</dbReference>
<dbReference type="InterPro" id="IPR006586">
    <property type="entry name" value="ADAM_Cys-rich"/>
</dbReference>
<gene>
    <name evidence="1" type="ORF">PACLA_8A009260</name>
</gene>
<dbReference type="PROSITE" id="PS50003">
    <property type="entry name" value="PH_DOMAIN"/>
    <property type="match status" value="2"/>
</dbReference>
<dbReference type="InterPro" id="IPR000299">
    <property type="entry name" value="FERM_domain"/>
</dbReference>
<dbReference type="InterPro" id="IPR019749">
    <property type="entry name" value="Band_41_domain"/>
</dbReference>
<dbReference type="PROSITE" id="PS51016">
    <property type="entry name" value="MYTH4"/>
    <property type="match status" value="1"/>
</dbReference>
<dbReference type="PROSITE" id="PS01186">
    <property type="entry name" value="EGF_2"/>
    <property type="match status" value="1"/>
</dbReference>
<dbReference type="SUPFAM" id="SSF47031">
    <property type="entry name" value="Second domain of FERM"/>
    <property type="match status" value="1"/>
</dbReference>
<dbReference type="Gene3D" id="3.10.20.90">
    <property type="entry name" value="Phosphatidylinositol 3-kinase Catalytic Subunit, Chain A, domain 1"/>
    <property type="match status" value="1"/>
</dbReference>
<feature type="non-terminal residue" evidence="1">
    <location>
        <position position="1021"/>
    </location>
</feature>
<dbReference type="Gene3D" id="1.25.40.530">
    <property type="entry name" value="MyTH4 domain"/>
    <property type="match status" value="1"/>
</dbReference>
<dbReference type="PANTHER" id="PTHR46049">
    <property type="entry name" value="AGAP003327-PA"/>
    <property type="match status" value="1"/>
</dbReference>
<dbReference type="InterPro" id="IPR051724">
    <property type="entry name" value="Actin_motor_Myosin"/>
</dbReference>
<proteinExistence type="predicted"/>